<name>B9TTI1_BIFLN</name>
<feature type="transmembrane region" description="Helical" evidence="5">
    <location>
        <begin position="143"/>
        <end position="168"/>
    </location>
</feature>
<sequence length="240" mass="27350">MIWIILRKRGQMPFGNKWINYLTLLVSVIMLFGSASRNAISGFIVFSLCYLFMVLRESKIGQRVRFFVECTIAIIVVLFFSYGLTGLSFSDLLNQSNRETLLEVALPTFLKSGRMVVGLGLASNEIYGLNQTPYKTYWLDNSYIYVLITSGYLGCVFYVIMTIILFVGLNRVANHALRKIFLSLAIMYMYSAMFETTLFWAGVMQNYIYMIIFLVALSGCFNNPSSDNNIQNISSNNVKK</sequence>
<feature type="transmembrane region" description="Helical" evidence="5">
    <location>
        <begin position="180"/>
        <end position="201"/>
    </location>
</feature>
<keyword evidence="4 5" id="KW-0472">Membrane</keyword>
<feature type="domain" description="O-antigen ligase-related" evidence="6">
    <location>
        <begin position="23"/>
        <end position="159"/>
    </location>
</feature>
<evidence type="ECO:0000256" key="3">
    <source>
        <dbReference type="ARBA" id="ARBA00022989"/>
    </source>
</evidence>
<comment type="subcellular location">
    <subcellularLocation>
        <location evidence="1">Membrane</location>
        <topology evidence="1">Multi-pass membrane protein</topology>
    </subcellularLocation>
</comment>
<feature type="transmembrane region" description="Helical" evidence="5">
    <location>
        <begin position="67"/>
        <end position="89"/>
    </location>
</feature>
<keyword evidence="3 5" id="KW-1133">Transmembrane helix</keyword>
<dbReference type="AlphaFoldDB" id="B9TTI1"/>
<proteinExistence type="predicted"/>
<reference evidence="7" key="1">
    <citation type="journal article" date="2009" name="Microbiology (Mosc.)">
        <title>Sugar source modulates exopolysaccharide biosynthesis in Bifidobacterium longum subsp. longum CRC 002.</title>
        <authorList>
            <person name="Audy J."/>
            <person name="Labrie S."/>
            <person name="Roy D."/>
            <person name="Lapointe G."/>
        </authorList>
    </citation>
    <scope>NUCLEOTIDE SEQUENCE</scope>
    <source>
        <strain evidence="7">CRC 002</strain>
    </source>
</reference>
<dbReference type="Pfam" id="PF04932">
    <property type="entry name" value="Wzy_C"/>
    <property type="match status" value="1"/>
</dbReference>
<protein>
    <submittedName>
        <fullName evidence="7">WblA</fullName>
    </submittedName>
</protein>
<feature type="transmembrane region" description="Helical" evidence="5">
    <location>
        <begin position="39"/>
        <end position="55"/>
    </location>
</feature>
<evidence type="ECO:0000259" key="6">
    <source>
        <dbReference type="Pfam" id="PF04932"/>
    </source>
</evidence>
<keyword evidence="2 5" id="KW-0812">Transmembrane</keyword>
<accession>B9TTI1</accession>
<feature type="transmembrane region" description="Helical" evidence="5">
    <location>
        <begin position="207"/>
        <end position="224"/>
    </location>
</feature>
<evidence type="ECO:0000256" key="2">
    <source>
        <dbReference type="ARBA" id="ARBA00022692"/>
    </source>
</evidence>
<evidence type="ECO:0000256" key="5">
    <source>
        <dbReference type="SAM" id="Phobius"/>
    </source>
</evidence>
<dbReference type="GO" id="GO:0016020">
    <property type="term" value="C:membrane"/>
    <property type="evidence" value="ECO:0007669"/>
    <property type="project" value="UniProtKB-SubCell"/>
</dbReference>
<feature type="transmembrane region" description="Helical" evidence="5">
    <location>
        <begin position="18"/>
        <end position="33"/>
    </location>
</feature>
<organism evidence="7">
    <name type="scientific">Bifidobacterium longum</name>
    <dbReference type="NCBI Taxonomy" id="216816"/>
    <lineage>
        <taxon>Bacteria</taxon>
        <taxon>Bacillati</taxon>
        <taxon>Actinomycetota</taxon>
        <taxon>Actinomycetes</taxon>
        <taxon>Bifidobacteriales</taxon>
        <taxon>Bifidobacteriaceae</taxon>
        <taxon>Bifidobacterium</taxon>
    </lineage>
</organism>
<evidence type="ECO:0000256" key="1">
    <source>
        <dbReference type="ARBA" id="ARBA00004141"/>
    </source>
</evidence>
<dbReference type="EMBL" id="EU372994">
    <property type="protein sequence ID" value="ACB15405.1"/>
    <property type="molecule type" value="Genomic_DNA"/>
</dbReference>
<gene>
    <name evidence="7" type="primary">wblA</name>
</gene>
<evidence type="ECO:0000256" key="4">
    <source>
        <dbReference type="ARBA" id="ARBA00023136"/>
    </source>
</evidence>
<dbReference type="InterPro" id="IPR007016">
    <property type="entry name" value="O-antigen_ligase-rel_domated"/>
</dbReference>
<evidence type="ECO:0000313" key="7">
    <source>
        <dbReference type="EMBL" id="ACB15405.1"/>
    </source>
</evidence>